<dbReference type="InterPro" id="IPR036565">
    <property type="entry name" value="Mur-like_cat_sf"/>
</dbReference>
<dbReference type="Pfam" id="PF19842">
    <property type="entry name" value="YqeC"/>
    <property type="match status" value="1"/>
</dbReference>
<protein>
    <submittedName>
        <fullName evidence="1">Putative selenium-dependent hydroxylase accessory protein YqeC</fullName>
    </submittedName>
</protein>
<proteinExistence type="predicted"/>
<dbReference type="InterPro" id="IPR017587">
    <property type="entry name" value="YqeC"/>
</dbReference>
<comment type="caution">
    <text evidence="1">The sequence shown here is derived from an EMBL/GenBank/DDBJ whole genome shotgun (WGS) entry which is preliminary data.</text>
</comment>
<dbReference type="EMBL" id="JABXPT010000006">
    <property type="protein sequence ID" value="MBA7899207.1"/>
    <property type="molecule type" value="Genomic_DNA"/>
</dbReference>
<reference evidence="1 2" key="1">
    <citation type="submission" date="2020-06" db="EMBL/GenBank/DDBJ databases">
        <title>REHAB project genomes.</title>
        <authorList>
            <person name="Shaw L.P."/>
        </authorList>
    </citation>
    <scope>NUCLEOTIDE SEQUENCE [LARGE SCALE GENOMIC DNA]</scope>
    <source>
        <strain evidence="1 2">RHBSTW-00604</strain>
    </source>
</reference>
<dbReference type="AlphaFoldDB" id="A0A7W3FZP8"/>
<dbReference type="GO" id="GO:0005524">
    <property type="term" value="F:ATP binding"/>
    <property type="evidence" value="ECO:0007669"/>
    <property type="project" value="InterPro"/>
</dbReference>
<dbReference type="SUPFAM" id="SSF53623">
    <property type="entry name" value="MurD-like peptide ligases, catalytic domain"/>
    <property type="match status" value="1"/>
</dbReference>
<gene>
    <name evidence="1" type="primary">yqeC</name>
    <name evidence="1" type="ORF">HV245_13720</name>
</gene>
<evidence type="ECO:0000313" key="1">
    <source>
        <dbReference type="EMBL" id="MBA7899207.1"/>
    </source>
</evidence>
<organism evidence="1 2">
    <name type="scientific">Escherichia marmotae</name>
    <dbReference type="NCBI Taxonomy" id="1499973"/>
    <lineage>
        <taxon>Bacteria</taxon>
        <taxon>Pseudomonadati</taxon>
        <taxon>Pseudomonadota</taxon>
        <taxon>Gammaproteobacteria</taxon>
        <taxon>Enterobacterales</taxon>
        <taxon>Enterobacteriaceae</taxon>
        <taxon>Escherichia</taxon>
    </lineage>
</organism>
<evidence type="ECO:0000313" key="2">
    <source>
        <dbReference type="Proteomes" id="UP000518474"/>
    </source>
</evidence>
<accession>A0A7W3FZP8</accession>
<name>A0A7W3FZP8_9ESCH</name>
<dbReference type="RefSeq" id="WP_181478511.1">
    <property type="nucleotide sequence ID" value="NZ_CP056697.1"/>
</dbReference>
<dbReference type="Proteomes" id="UP000518474">
    <property type="component" value="Unassembled WGS sequence"/>
</dbReference>
<dbReference type="NCBIfam" id="TIGR03172">
    <property type="entry name" value="selenium cofactor biosynthesis protein YqeC"/>
    <property type="match status" value="1"/>
</dbReference>
<sequence length="256" mass="27963">MKSIIDPSALFIDLDVQKRPAVISVVGAGGKTSLLFGLAEVLRASGRRVLITTTTHMFMPVSHWPVVFCRDPATLPNASLTSPILFCFHRWKAIQGKAQGFSPDAIDALAQRSECDVILIEADGSRGMPLKAPDEHEPCIPRSSCCVIAVMGGHVLGAKVGAENVHRWPQFADITGLTPGATLQLSDLVALVRHPQGAFKNVPSGCRRVWFINRFSQCENAIAQSELLKPLQHHDVEAIWLGDIQEYPAIARRFVN</sequence>